<keyword evidence="5 10" id="KW-0812">Transmembrane</keyword>
<reference evidence="16" key="1">
    <citation type="submission" date="2016-11" db="EMBL/GenBank/DDBJ databases">
        <authorList>
            <person name="Varghese N."/>
            <person name="Submissions S."/>
        </authorList>
    </citation>
    <scope>NUCLEOTIDE SEQUENCE [LARGE SCALE GENOMIC DNA]</scope>
    <source>
        <strain evidence="16">DSM 16990</strain>
    </source>
</reference>
<name>A0A1M5HWB1_9SPHI</name>
<dbReference type="Gene3D" id="2.40.170.20">
    <property type="entry name" value="TonB-dependent receptor, beta-barrel domain"/>
    <property type="match status" value="1"/>
</dbReference>
<dbReference type="GO" id="GO:0006826">
    <property type="term" value="P:iron ion transport"/>
    <property type="evidence" value="ECO:0007669"/>
    <property type="project" value="UniProtKB-KW"/>
</dbReference>
<dbReference type="SUPFAM" id="SSF56935">
    <property type="entry name" value="Porins"/>
    <property type="match status" value="1"/>
</dbReference>
<dbReference type="NCBIfam" id="TIGR04056">
    <property type="entry name" value="OMP_RagA_SusC"/>
    <property type="match status" value="1"/>
</dbReference>
<evidence type="ECO:0000256" key="7">
    <source>
        <dbReference type="ARBA" id="ARBA00023077"/>
    </source>
</evidence>
<dbReference type="InterPro" id="IPR023996">
    <property type="entry name" value="TonB-dep_OMP_SusC/RagA"/>
</dbReference>
<dbReference type="STRING" id="288992.SAMN04488522_104845"/>
<dbReference type="AlphaFoldDB" id="A0A1M5HWB1"/>
<sequence>MYKNYTKSFGVPPRYTRKFLVSVKLTVIFLIATALQVSATGFAQKVTYSRKNATLKQVFNEINKQTGYNIIWSAKKVKNTTSVNANFNNASIETVLDVCLKDLPLTYVVEDKIVVIREKETVISEKIQVILRFLDVKGKVLDESGSPLPGASVKVKGGSKGAVTDVNGAFLLAGVDENAILEVSFVGYISQEIKAGSQNMVIKLLPKPNELEDVVVVAYGSQKKTRLTGAVAQVTGKDLADRPITRVSQALQGQVANLNISIGNSGGGPNAKQGINVRGYTGLGEPGSPLIVIDGIQGGDINTLNPDDVESISVLKDASSAAIYGSSAPYGVILIKTKQGDRNKPTTITYNNNISMNKIFNLPQMVNSLDFANTYNEAFVNAGKSPFFDGPTLQRIKDFQAGILSTETIKDPANNNYFSYNAANANNEWFKIYYKDHSYSQQHNLSLNGGSAASTYFVGAGFNDRSGMYTYGDDKYKRYNLRVNLTSDVSKWLTMSVRGTFSRELFNTPNVYAGQTGGGDRAYMHQIARKFPTVPLYNPDGRFSADSNVQLMEEGGRDNQITDKGLLTGELNFKLAKGWTAVANYTFDGTYFDQSNHLKTLYTYLPDGSQRTLGGTTPNGFTRYNERIQHEVINIYSQYEKQLEDHYFSVMGGFVSDYTNFQAYTASNNFLYSDNIPSLSTSYGTSPGVSDQIRKLASEGFFGRLNYNYKEKYLLELSARYDGTSRFLSDVRWKAYPGVSAGWNVDKESFFEPVKKYVNNLKFRASYGELGDQLFLENNYYPFYPSLPTGRGSWLFGGAQQAVVGLPGLVNNNLTWVTTATLNFGTDIAFFNNRLNTSFDWYIRKATDVRGPAAVVPAVLGTGSPQVNNSSVETRGWELSVGWRDKIGNVNYGFKGVLSDYSGKVTNYPNPTGQLSTSYKGQQLGEIWGYQTMGLFQSAEEVAGAPSQSRIDQNAWTPGDVRYADLNGDGKIDAGTSTLSDPGDRKIIGNNTARYAYGLTLDANWNGFDAMIFVQGVGKRDAAITGNYFWGIVGDEWQSSLFTTHMDRWSAGNPNGYYPKAYMSGQNNKNTQAQTRYLQDASYMRIKNVQLGYTLKKEWLERVKVSKVRFYLSIENLATFTKFTKALDPELTLNEGKVYPLQRSYSAGLSVTF</sequence>
<dbReference type="RefSeq" id="WP_073233677.1">
    <property type="nucleotide sequence ID" value="NZ_FQUQ01000004.1"/>
</dbReference>
<dbReference type="InterPro" id="IPR000531">
    <property type="entry name" value="Beta-barrel_TonB"/>
</dbReference>
<evidence type="ECO:0000256" key="3">
    <source>
        <dbReference type="ARBA" id="ARBA00022452"/>
    </source>
</evidence>
<dbReference type="InterPro" id="IPR039426">
    <property type="entry name" value="TonB-dep_rcpt-like"/>
</dbReference>
<keyword evidence="4" id="KW-0406">Ion transport</keyword>
<keyword evidence="3 10" id="KW-1134">Transmembrane beta strand</keyword>
<evidence type="ECO:0000256" key="5">
    <source>
        <dbReference type="ARBA" id="ARBA00022692"/>
    </source>
</evidence>
<dbReference type="InterPro" id="IPR036942">
    <property type="entry name" value="Beta-barrel_TonB_sf"/>
</dbReference>
<keyword evidence="16" id="KW-1185">Reference proteome</keyword>
<dbReference type="Pfam" id="PF13715">
    <property type="entry name" value="CarbopepD_reg_2"/>
    <property type="match status" value="1"/>
</dbReference>
<accession>A0A1M5HWB1</accession>
<dbReference type="InterPro" id="IPR023997">
    <property type="entry name" value="TonB-dep_OMP_SusC/RagA_CS"/>
</dbReference>
<evidence type="ECO:0000256" key="1">
    <source>
        <dbReference type="ARBA" id="ARBA00004571"/>
    </source>
</evidence>
<dbReference type="OrthoDB" id="604358at2"/>
<dbReference type="EMBL" id="FQUQ01000004">
    <property type="protein sequence ID" value="SHG20235.1"/>
    <property type="molecule type" value="Genomic_DNA"/>
</dbReference>
<evidence type="ECO:0000259" key="13">
    <source>
        <dbReference type="Pfam" id="PF07660"/>
    </source>
</evidence>
<evidence type="ECO:0000256" key="6">
    <source>
        <dbReference type="ARBA" id="ARBA00023004"/>
    </source>
</evidence>
<dbReference type="Pfam" id="PF07715">
    <property type="entry name" value="Plug"/>
    <property type="match status" value="1"/>
</dbReference>
<comment type="subcellular location">
    <subcellularLocation>
        <location evidence="1 10">Cell outer membrane</location>
        <topology evidence="1 10">Multi-pass membrane protein</topology>
    </subcellularLocation>
</comment>
<comment type="similarity">
    <text evidence="10 11">Belongs to the TonB-dependent receptor family.</text>
</comment>
<dbReference type="Pfam" id="PF00593">
    <property type="entry name" value="TonB_dep_Rec_b-barrel"/>
    <property type="match status" value="1"/>
</dbReference>
<keyword evidence="2 10" id="KW-0813">Transport</keyword>
<keyword evidence="8 10" id="KW-0472">Membrane</keyword>
<dbReference type="InterPro" id="IPR011662">
    <property type="entry name" value="Secretin/TonB_short_N"/>
</dbReference>
<protein>
    <submittedName>
        <fullName evidence="15">TonB-linked outer membrane protein, SusC/RagA family</fullName>
    </submittedName>
</protein>
<dbReference type="InterPro" id="IPR037066">
    <property type="entry name" value="Plug_dom_sf"/>
</dbReference>
<dbReference type="InterPro" id="IPR008969">
    <property type="entry name" value="CarboxyPept-like_regulatory"/>
</dbReference>
<feature type="domain" description="TonB-dependent receptor-like beta-barrel" evidence="12">
    <location>
        <begin position="539"/>
        <end position="942"/>
    </location>
</feature>
<feature type="domain" description="Secretin/TonB short N-terminal" evidence="13">
    <location>
        <begin position="68"/>
        <end position="118"/>
    </location>
</feature>
<dbReference type="Gene3D" id="2.170.130.10">
    <property type="entry name" value="TonB-dependent receptor, plug domain"/>
    <property type="match status" value="1"/>
</dbReference>
<dbReference type="GO" id="GO:0009279">
    <property type="term" value="C:cell outer membrane"/>
    <property type="evidence" value="ECO:0007669"/>
    <property type="project" value="UniProtKB-SubCell"/>
</dbReference>
<keyword evidence="9 10" id="KW-0998">Cell outer membrane</keyword>
<dbReference type="Gene3D" id="2.60.40.1120">
    <property type="entry name" value="Carboxypeptidase-like, regulatory domain"/>
    <property type="match status" value="1"/>
</dbReference>
<evidence type="ECO:0000259" key="12">
    <source>
        <dbReference type="Pfam" id="PF00593"/>
    </source>
</evidence>
<evidence type="ECO:0000256" key="8">
    <source>
        <dbReference type="ARBA" id="ARBA00023136"/>
    </source>
</evidence>
<dbReference type="InterPro" id="IPR012910">
    <property type="entry name" value="Plug_dom"/>
</dbReference>
<dbReference type="NCBIfam" id="TIGR04057">
    <property type="entry name" value="SusC_RagA_signa"/>
    <property type="match status" value="1"/>
</dbReference>
<gene>
    <name evidence="15" type="ORF">SAMN04488522_104845</name>
</gene>
<feature type="domain" description="TonB-dependent receptor plug" evidence="14">
    <location>
        <begin position="224"/>
        <end position="332"/>
    </location>
</feature>
<keyword evidence="7 11" id="KW-0798">TonB box</keyword>
<dbReference type="Proteomes" id="UP000184287">
    <property type="component" value="Unassembled WGS sequence"/>
</dbReference>
<dbReference type="Pfam" id="PF07660">
    <property type="entry name" value="STN"/>
    <property type="match status" value="1"/>
</dbReference>
<evidence type="ECO:0000313" key="15">
    <source>
        <dbReference type="EMBL" id="SHG20235.1"/>
    </source>
</evidence>
<organism evidence="15 16">
    <name type="scientific">Pedobacter caeni</name>
    <dbReference type="NCBI Taxonomy" id="288992"/>
    <lineage>
        <taxon>Bacteria</taxon>
        <taxon>Pseudomonadati</taxon>
        <taxon>Bacteroidota</taxon>
        <taxon>Sphingobacteriia</taxon>
        <taxon>Sphingobacteriales</taxon>
        <taxon>Sphingobacteriaceae</taxon>
        <taxon>Pedobacter</taxon>
    </lineage>
</organism>
<dbReference type="SUPFAM" id="SSF49464">
    <property type="entry name" value="Carboxypeptidase regulatory domain-like"/>
    <property type="match status" value="1"/>
</dbReference>
<keyword evidence="4" id="KW-0410">Iron transport</keyword>
<evidence type="ECO:0000256" key="4">
    <source>
        <dbReference type="ARBA" id="ARBA00022496"/>
    </source>
</evidence>
<evidence type="ECO:0000256" key="10">
    <source>
        <dbReference type="PROSITE-ProRule" id="PRU01360"/>
    </source>
</evidence>
<evidence type="ECO:0000256" key="2">
    <source>
        <dbReference type="ARBA" id="ARBA00022448"/>
    </source>
</evidence>
<evidence type="ECO:0000313" key="16">
    <source>
        <dbReference type="Proteomes" id="UP000184287"/>
    </source>
</evidence>
<dbReference type="PROSITE" id="PS52016">
    <property type="entry name" value="TONB_DEPENDENT_REC_3"/>
    <property type="match status" value="1"/>
</dbReference>
<evidence type="ECO:0000256" key="9">
    <source>
        <dbReference type="ARBA" id="ARBA00023237"/>
    </source>
</evidence>
<evidence type="ECO:0000259" key="14">
    <source>
        <dbReference type="Pfam" id="PF07715"/>
    </source>
</evidence>
<keyword evidence="6" id="KW-0408">Iron</keyword>
<proteinExistence type="inferred from homology"/>
<evidence type="ECO:0000256" key="11">
    <source>
        <dbReference type="RuleBase" id="RU003357"/>
    </source>
</evidence>
<dbReference type="Gene3D" id="3.55.50.30">
    <property type="match status" value="1"/>
</dbReference>